<comment type="caution">
    <text evidence="2">The sequence shown here is derived from an EMBL/GenBank/DDBJ whole genome shotgun (WGS) entry which is preliminary data.</text>
</comment>
<name>A0AAV9SEU1_9TELE</name>
<dbReference type="Proteomes" id="UP001311232">
    <property type="component" value="Unassembled WGS sequence"/>
</dbReference>
<sequence length="451" mass="48918">MNSRQAPWRRRKRCAILLGPPVPQSVYDGSSLVIPYPGTGKEEVPISTDARATVGFPVLSSPTATSSRLSPAEMAVPRAAVTPPMLFPAFITRAKPEELEDLLRIYAHKLKSFIRTVLLHPSPELKEKVREMEGNYEAAIRQFYCRPLSSTSDLKNSAAAQPTNRRQSSAAAQPTPRHQSGAAAQPMPHLQSSAKEHASTSSTRCRERRKTDASAPVIRGPADASAQVIWGPADTSAPAPELLLGFLCGFLSEILRASGGHPDASAPFHATEDQPDTSEMIKVDLLPPVDPRIFQGYKEKPTLVLLSEPRDKGFKDELFPDPVSEGFDDKLSPVTEQFKERLILVLVPEPSDERFEDEPLPAPAPVVFKEELLLFLVSPLGISMPLLASRSSSSQATKVSTLLPPFLSSPLSPPLAGQVPMSLPVSMSLPELCARPERPPGRLPELCACTG</sequence>
<evidence type="ECO:0000313" key="3">
    <source>
        <dbReference type="Proteomes" id="UP001311232"/>
    </source>
</evidence>
<evidence type="ECO:0000313" key="2">
    <source>
        <dbReference type="EMBL" id="KAK5619314.1"/>
    </source>
</evidence>
<proteinExistence type="predicted"/>
<reference evidence="2 3" key="1">
    <citation type="submission" date="2021-06" db="EMBL/GenBank/DDBJ databases">
        <authorList>
            <person name="Palmer J.M."/>
        </authorList>
    </citation>
    <scope>NUCLEOTIDE SEQUENCE [LARGE SCALE GENOMIC DNA]</scope>
    <source>
        <strain evidence="2 3">MEX-2019</strain>
        <tissue evidence="2">Muscle</tissue>
    </source>
</reference>
<keyword evidence="3" id="KW-1185">Reference proteome</keyword>
<feature type="region of interest" description="Disordered" evidence="1">
    <location>
        <begin position="154"/>
        <end position="219"/>
    </location>
</feature>
<protein>
    <submittedName>
        <fullName evidence="2">Uncharacterized protein</fullName>
    </submittedName>
</protein>
<dbReference type="EMBL" id="JAHHUM010000581">
    <property type="protein sequence ID" value="KAK5619314.1"/>
    <property type="molecule type" value="Genomic_DNA"/>
</dbReference>
<feature type="compositionally biased region" description="Polar residues" evidence="1">
    <location>
        <begin position="154"/>
        <end position="178"/>
    </location>
</feature>
<evidence type="ECO:0000256" key="1">
    <source>
        <dbReference type="SAM" id="MobiDB-lite"/>
    </source>
</evidence>
<accession>A0AAV9SEU1</accession>
<organism evidence="2 3">
    <name type="scientific">Crenichthys baileyi</name>
    <name type="common">White River springfish</name>
    <dbReference type="NCBI Taxonomy" id="28760"/>
    <lineage>
        <taxon>Eukaryota</taxon>
        <taxon>Metazoa</taxon>
        <taxon>Chordata</taxon>
        <taxon>Craniata</taxon>
        <taxon>Vertebrata</taxon>
        <taxon>Euteleostomi</taxon>
        <taxon>Actinopterygii</taxon>
        <taxon>Neopterygii</taxon>
        <taxon>Teleostei</taxon>
        <taxon>Neoteleostei</taxon>
        <taxon>Acanthomorphata</taxon>
        <taxon>Ovalentaria</taxon>
        <taxon>Atherinomorphae</taxon>
        <taxon>Cyprinodontiformes</taxon>
        <taxon>Goodeidae</taxon>
        <taxon>Crenichthys</taxon>
    </lineage>
</organism>
<gene>
    <name evidence="2" type="ORF">CRENBAI_015541</name>
</gene>
<dbReference type="AlphaFoldDB" id="A0AAV9SEU1"/>